<comment type="catalytic activity">
    <reaction evidence="1">
        <text>uridine(955/2504/2580) in 23S rRNA = pseudouridine(955/2504/2580) in 23S rRNA</text>
        <dbReference type="Rhea" id="RHEA:42528"/>
        <dbReference type="Rhea" id="RHEA-COMP:10099"/>
        <dbReference type="Rhea" id="RHEA-COMP:10100"/>
        <dbReference type="ChEBI" id="CHEBI:65314"/>
        <dbReference type="ChEBI" id="CHEBI:65315"/>
        <dbReference type="EC" id="5.4.99.24"/>
    </reaction>
</comment>
<accession>A0A858PY68</accession>
<dbReference type="GO" id="GO:0000455">
    <property type="term" value="P:enzyme-directed rRNA pseudouridine synthesis"/>
    <property type="evidence" value="ECO:0007669"/>
    <property type="project" value="TreeGrafter"/>
</dbReference>
<dbReference type="Pfam" id="PF00849">
    <property type="entry name" value="PseudoU_synth_2"/>
    <property type="match status" value="1"/>
</dbReference>
<dbReference type="PROSITE" id="PS50889">
    <property type="entry name" value="S4"/>
    <property type="match status" value="1"/>
</dbReference>
<evidence type="ECO:0000256" key="1">
    <source>
        <dbReference type="ARBA" id="ARBA00000381"/>
    </source>
</evidence>
<name>A0A858PY68_9RICK</name>
<protein>
    <recommendedName>
        <fullName evidence="5">Ribosomal large subunit pseudouridine synthase C</fullName>
        <ecNumber evidence="4">5.4.99.24</ecNumber>
    </recommendedName>
    <alternativeName>
        <fullName evidence="7">23S rRNA pseudouridine(955/2504/2580) synthase</fullName>
    </alternativeName>
    <alternativeName>
        <fullName evidence="8">rRNA pseudouridylate synthase C</fullName>
    </alternativeName>
    <alternativeName>
        <fullName evidence="9">rRNA-uridine isomerase C</fullName>
    </alternativeName>
</protein>
<feature type="domain" description="RNA-binding S4" evidence="11">
    <location>
        <begin position="15"/>
        <end position="77"/>
    </location>
</feature>
<dbReference type="AlphaFoldDB" id="A0A858PY68"/>
<dbReference type="PANTHER" id="PTHR21600">
    <property type="entry name" value="MITOCHONDRIAL RNA PSEUDOURIDINE SYNTHASE"/>
    <property type="match status" value="1"/>
</dbReference>
<dbReference type="Gene3D" id="3.10.290.10">
    <property type="entry name" value="RNA-binding S4 domain"/>
    <property type="match status" value="1"/>
</dbReference>
<keyword evidence="10" id="KW-0694">RNA-binding</keyword>
<dbReference type="CDD" id="cd00165">
    <property type="entry name" value="S4"/>
    <property type="match status" value="1"/>
</dbReference>
<dbReference type="SUPFAM" id="SSF55174">
    <property type="entry name" value="Alpha-L RNA-binding motif"/>
    <property type="match status" value="1"/>
</dbReference>
<dbReference type="EMBL" id="CP046391">
    <property type="protein sequence ID" value="QJC27508.1"/>
    <property type="molecule type" value="Genomic_DNA"/>
</dbReference>
<comment type="function">
    <text evidence="2">Responsible for synthesis of pseudouridine from uracil at positions 955, 2504 and 2580 in 23S ribosomal RNA.</text>
</comment>
<keyword evidence="6" id="KW-0413">Isomerase</keyword>
<dbReference type="KEGG" id="aplt:ANPL_02120"/>
<evidence type="ECO:0000256" key="8">
    <source>
        <dbReference type="ARBA" id="ARBA00031975"/>
    </source>
</evidence>
<evidence type="ECO:0000256" key="7">
    <source>
        <dbReference type="ARBA" id="ARBA00030705"/>
    </source>
</evidence>
<sequence length="312" mass="35124">MKKKTEYLVEGKDEVRLDRYVRGILLGITQSLIEKLIRKRHILLNGEKTKSSARVKAGDVVSVYNVDEIATKKKEIQVKQCEALTKIVKESVIYQNEHVIVINKPAGVNVQGGTCVGISICDLLDKMISEEELFIVHRLDKATTGILVLARSVTIARRLSEEFRYRRVKKEYLAVTYGIPETKNGTIDLPILRKKNMHKDRCSTSLQDAQTQYSLLKANGENALLALSPATGRKHQLRIHLAQIGCPIIGDTKYGKEPATKDPAQLHLHAWKMAFTVFDNDIKVKAPLHEHMKKTLQESFGISNVDDFAAEI</sequence>
<dbReference type="InterPro" id="IPR006224">
    <property type="entry name" value="PsdUridine_synth_RluA-like_CS"/>
</dbReference>
<evidence type="ECO:0000256" key="5">
    <source>
        <dbReference type="ARBA" id="ARBA00017128"/>
    </source>
</evidence>
<dbReference type="Proteomes" id="UP000500930">
    <property type="component" value="Chromosome"/>
</dbReference>
<evidence type="ECO:0000313" key="12">
    <source>
        <dbReference type="EMBL" id="QJC27508.1"/>
    </source>
</evidence>
<reference evidence="12 13" key="1">
    <citation type="journal article" date="2020" name="Pathogens">
        <title>First Whole Genome Sequence of Anaplasma platys, an Obligate Intracellular Rickettsial Pathogen of Dogs.</title>
        <authorList>
            <person name="Llanes A."/>
            <person name="Rajeev S."/>
        </authorList>
    </citation>
    <scope>NUCLEOTIDE SEQUENCE [LARGE SCALE GENOMIC DNA]</scope>
    <source>
        <strain evidence="12 13">S3</strain>
    </source>
</reference>
<dbReference type="GO" id="GO:0160141">
    <property type="term" value="F:23S rRNA pseudouridine(955/2504/2580) synthase activity"/>
    <property type="evidence" value="ECO:0007669"/>
    <property type="project" value="UniProtKB-EC"/>
</dbReference>
<dbReference type="InterPro" id="IPR006145">
    <property type="entry name" value="PsdUridine_synth_RsuA/RluA"/>
</dbReference>
<dbReference type="SMART" id="SM00363">
    <property type="entry name" value="S4"/>
    <property type="match status" value="1"/>
</dbReference>
<evidence type="ECO:0000256" key="4">
    <source>
        <dbReference type="ARBA" id="ARBA00012785"/>
    </source>
</evidence>
<organism evidence="12 13">
    <name type="scientific">Anaplasma platys</name>
    <dbReference type="NCBI Taxonomy" id="949"/>
    <lineage>
        <taxon>Bacteria</taxon>
        <taxon>Pseudomonadati</taxon>
        <taxon>Pseudomonadota</taxon>
        <taxon>Alphaproteobacteria</taxon>
        <taxon>Rickettsiales</taxon>
        <taxon>Anaplasmataceae</taxon>
        <taxon>Anaplasma</taxon>
    </lineage>
</organism>
<evidence type="ECO:0000256" key="6">
    <source>
        <dbReference type="ARBA" id="ARBA00023235"/>
    </source>
</evidence>
<evidence type="ECO:0000259" key="11">
    <source>
        <dbReference type="SMART" id="SM00363"/>
    </source>
</evidence>
<dbReference type="InterPro" id="IPR036986">
    <property type="entry name" value="S4_RNA-bd_sf"/>
</dbReference>
<evidence type="ECO:0000256" key="2">
    <source>
        <dbReference type="ARBA" id="ARBA00002876"/>
    </source>
</evidence>
<dbReference type="SUPFAM" id="SSF55120">
    <property type="entry name" value="Pseudouridine synthase"/>
    <property type="match status" value="1"/>
</dbReference>
<dbReference type="InterPro" id="IPR050188">
    <property type="entry name" value="RluA_PseudoU_synthase"/>
</dbReference>
<dbReference type="PANTHER" id="PTHR21600:SF81">
    <property type="entry name" value="21S RRNA PSEUDOURIDINE(2819) SYNTHASE"/>
    <property type="match status" value="1"/>
</dbReference>
<dbReference type="Gene3D" id="3.30.2350.10">
    <property type="entry name" value="Pseudouridine synthase"/>
    <property type="match status" value="1"/>
</dbReference>
<gene>
    <name evidence="12" type="primary">rluC</name>
    <name evidence="12" type="ORF">ANPL_02120</name>
</gene>
<dbReference type="GO" id="GO:0003723">
    <property type="term" value="F:RNA binding"/>
    <property type="evidence" value="ECO:0007669"/>
    <property type="project" value="UniProtKB-KW"/>
</dbReference>
<evidence type="ECO:0000256" key="3">
    <source>
        <dbReference type="ARBA" id="ARBA00010876"/>
    </source>
</evidence>
<dbReference type="InterPro" id="IPR002942">
    <property type="entry name" value="S4_RNA-bd"/>
</dbReference>
<dbReference type="InterPro" id="IPR020103">
    <property type="entry name" value="PsdUridine_synth_cat_dom_sf"/>
</dbReference>
<dbReference type="Pfam" id="PF01479">
    <property type="entry name" value="S4"/>
    <property type="match status" value="1"/>
</dbReference>
<proteinExistence type="inferred from homology"/>
<evidence type="ECO:0000313" key="13">
    <source>
        <dbReference type="Proteomes" id="UP000500930"/>
    </source>
</evidence>
<comment type="similarity">
    <text evidence="3">Belongs to the pseudouridine synthase RluA family.</text>
</comment>
<keyword evidence="13" id="KW-1185">Reference proteome</keyword>
<dbReference type="RefSeq" id="WP_236822877.1">
    <property type="nucleotide sequence ID" value="NZ_CP046391.1"/>
</dbReference>
<dbReference type="EC" id="5.4.99.24" evidence="4"/>
<evidence type="ECO:0000256" key="10">
    <source>
        <dbReference type="PROSITE-ProRule" id="PRU00182"/>
    </source>
</evidence>
<dbReference type="PROSITE" id="PS01129">
    <property type="entry name" value="PSI_RLU"/>
    <property type="match status" value="1"/>
</dbReference>
<dbReference type="CDD" id="cd02869">
    <property type="entry name" value="PseudoU_synth_RluA_like"/>
    <property type="match status" value="1"/>
</dbReference>
<evidence type="ECO:0000256" key="9">
    <source>
        <dbReference type="ARBA" id="ARBA00033053"/>
    </source>
</evidence>